<feature type="compositionally biased region" description="Polar residues" evidence="1">
    <location>
        <begin position="290"/>
        <end position="306"/>
    </location>
</feature>
<dbReference type="Proteomes" id="UP000694941">
    <property type="component" value="Unplaced"/>
</dbReference>
<feature type="domain" description="PID" evidence="2">
    <location>
        <begin position="11"/>
        <end position="152"/>
    </location>
</feature>
<protein>
    <submittedName>
        <fullName evidence="4">Uncharacterized protein LOC106457526</fullName>
    </submittedName>
</protein>
<gene>
    <name evidence="4" type="primary">LOC106457526</name>
</gene>
<organism evidence="3 4">
    <name type="scientific">Limulus polyphemus</name>
    <name type="common">Atlantic horseshoe crab</name>
    <dbReference type="NCBI Taxonomy" id="6850"/>
    <lineage>
        <taxon>Eukaryota</taxon>
        <taxon>Metazoa</taxon>
        <taxon>Ecdysozoa</taxon>
        <taxon>Arthropoda</taxon>
        <taxon>Chelicerata</taxon>
        <taxon>Merostomata</taxon>
        <taxon>Xiphosura</taxon>
        <taxon>Limulidae</taxon>
        <taxon>Limulus</taxon>
    </lineage>
</organism>
<dbReference type="PANTHER" id="PTHR41148">
    <property type="entry name" value="LP09875P"/>
    <property type="match status" value="1"/>
</dbReference>
<evidence type="ECO:0000313" key="3">
    <source>
        <dbReference type="Proteomes" id="UP000694941"/>
    </source>
</evidence>
<dbReference type="SMART" id="SM00462">
    <property type="entry name" value="PTB"/>
    <property type="match status" value="1"/>
</dbReference>
<accession>A0ABM1B0Q6</accession>
<evidence type="ECO:0000313" key="4">
    <source>
        <dbReference type="RefSeq" id="XP_013772410.1"/>
    </source>
</evidence>
<sequence length="637" mass="73633">MAFRGGKRKDMKKQSYYVWFLGAKESKGLRGEQYIRPILKELLNKERELEPMKVTLQVSNKGLKIIQNVSRKNNREKTEQIKHFIPHHAITCVTQESKPDDDIVCSILLIYNPVTKCPIHVHAYRCDSVETATTLRNQLKSLTDKPENQKKFKEIETRLAAKGLLPYRRLNSDGRSTRTEGSDLADDSFSSDRDVPGRNIENVTSLYDSLASELREKLNNRNSCPILLPPKDYDTVYRKRGKLDGIEERRSTNIHIVGMNQRLKAAPMTKEQARESASSGKSSGIGSDEVLTSTVKKNTSHQGNENQEIDPGTSSDEEELQEPDVLTQDNELILPYWKQTVPLKPSKQRICSPSPITRAPQPILPTQSESYVFRKPSQDDWHIRSEKHTGSQDKQRTSRKVYPLGKVNETIPERLDNTRPFSYHIPKTTELSTELRIPEENQETHIVYRQKCTDLTPLSKRDPRPVSFPSAKEKDNDRRLNLFSKTCTPQNSLELRVVERQRSNPVSGGSNPYSDILHGHYFSSQDKKDVLPFYDVLDQQQPSSVYYVNQTPCRNRHRYREKYTPTPELYPSSPELYTRDKLSKKSVECCIEKVRQPQYPHDERRKSGYFDLPVDFREYRHSIADPINRRLSMNSHF</sequence>
<dbReference type="PANTHER" id="PTHR41148:SF1">
    <property type="entry name" value="LP09875P"/>
    <property type="match status" value="1"/>
</dbReference>
<dbReference type="InterPro" id="IPR011993">
    <property type="entry name" value="PH-like_dom_sf"/>
</dbReference>
<dbReference type="SUPFAM" id="SSF50729">
    <property type="entry name" value="PH domain-like"/>
    <property type="match status" value="1"/>
</dbReference>
<feature type="compositionally biased region" description="Basic and acidic residues" evidence="1">
    <location>
        <begin position="170"/>
        <end position="181"/>
    </location>
</feature>
<dbReference type="RefSeq" id="XP_013772410.1">
    <property type="nucleotide sequence ID" value="XM_013916956.2"/>
</dbReference>
<evidence type="ECO:0000259" key="2">
    <source>
        <dbReference type="SMART" id="SM00462"/>
    </source>
</evidence>
<proteinExistence type="predicted"/>
<dbReference type="InterPro" id="IPR006020">
    <property type="entry name" value="PTB/PI_dom"/>
</dbReference>
<reference evidence="4" key="1">
    <citation type="submission" date="2025-08" db="UniProtKB">
        <authorList>
            <consortium name="RefSeq"/>
        </authorList>
    </citation>
    <scope>IDENTIFICATION</scope>
    <source>
        <tissue evidence="4">Muscle</tissue>
    </source>
</reference>
<feature type="compositionally biased region" description="Basic and acidic residues" evidence="1">
    <location>
        <begin position="377"/>
        <end position="396"/>
    </location>
</feature>
<feature type="compositionally biased region" description="Low complexity" evidence="1">
    <location>
        <begin position="276"/>
        <end position="287"/>
    </location>
</feature>
<keyword evidence="3" id="KW-1185">Reference proteome</keyword>
<evidence type="ECO:0000256" key="1">
    <source>
        <dbReference type="SAM" id="MobiDB-lite"/>
    </source>
</evidence>
<feature type="region of interest" description="Disordered" evidence="1">
    <location>
        <begin position="377"/>
        <end position="399"/>
    </location>
</feature>
<feature type="region of interest" description="Disordered" evidence="1">
    <location>
        <begin position="170"/>
        <end position="198"/>
    </location>
</feature>
<dbReference type="Gene3D" id="2.30.29.30">
    <property type="entry name" value="Pleckstrin-homology domain (PH domain)/Phosphotyrosine-binding domain (PTB)"/>
    <property type="match status" value="1"/>
</dbReference>
<feature type="region of interest" description="Disordered" evidence="1">
    <location>
        <begin position="261"/>
        <end position="323"/>
    </location>
</feature>
<name>A0ABM1B0Q6_LIMPO</name>
<dbReference type="GeneID" id="106457526"/>